<reference evidence="7 8" key="1">
    <citation type="journal article" date="2021" name="Elife">
        <title>Chloroplast acquisition without the gene transfer in kleptoplastic sea slugs, Plakobranchus ocellatus.</title>
        <authorList>
            <person name="Maeda T."/>
            <person name="Takahashi S."/>
            <person name="Yoshida T."/>
            <person name="Shimamura S."/>
            <person name="Takaki Y."/>
            <person name="Nagai Y."/>
            <person name="Toyoda A."/>
            <person name="Suzuki Y."/>
            <person name="Arimoto A."/>
            <person name="Ishii H."/>
            <person name="Satoh N."/>
            <person name="Nishiyama T."/>
            <person name="Hasebe M."/>
            <person name="Maruyama T."/>
            <person name="Minagawa J."/>
            <person name="Obokata J."/>
            <person name="Shigenobu S."/>
        </authorList>
    </citation>
    <scope>NUCLEOTIDE SEQUENCE [LARGE SCALE GENOMIC DNA]</scope>
</reference>
<dbReference type="PROSITE" id="PS00010">
    <property type="entry name" value="ASX_HYDROXYL"/>
    <property type="match status" value="1"/>
</dbReference>
<evidence type="ECO:0000256" key="1">
    <source>
        <dbReference type="ARBA" id="ARBA00023157"/>
    </source>
</evidence>
<feature type="domain" description="Laminin G" evidence="5">
    <location>
        <begin position="48"/>
        <end position="224"/>
    </location>
</feature>
<evidence type="ECO:0000256" key="3">
    <source>
        <dbReference type="SAM" id="MobiDB-lite"/>
    </source>
</evidence>
<gene>
    <name evidence="7" type="ORF">PoB_000947300</name>
</gene>
<feature type="non-terminal residue" evidence="7">
    <location>
        <position position="1582"/>
    </location>
</feature>
<feature type="domain" description="Laminin G" evidence="5">
    <location>
        <begin position="261"/>
        <end position="438"/>
    </location>
</feature>
<keyword evidence="1 2" id="KW-1015">Disulfide bond</keyword>
<dbReference type="InterPro" id="IPR000742">
    <property type="entry name" value="EGF"/>
</dbReference>
<dbReference type="InterPro" id="IPR015943">
    <property type="entry name" value="WD40/YVTN_repeat-like_dom_sf"/>
</dbReference>
<accession>A0AAV3YKB3</accession>
<protein>
    <submittedName>
        <fullName evidence="7">Neurexin-1-alpha</fullName>
    </submittedName>
</protein>
<name>A0AAV3YKB3_9GAST</name>
<dbReference type="PANTHER" id="PTHR15036:SF89">
    <property type="entry name" value="NEUREXIN 1, ISOFORM F"/>
    <property type="match status" value="1"/>
</dbReference>
<evidence type="ECO:0000259" key="5">
    <source>
        <dbReference type="PROSITE" id="PS50025"/>
    </source>
</evidence>
<feature type="region of interest" description="Disordered" evidence="3">
    <location>
        <begin position="1310"/>
        <end position="1329"/>
    </location>
</feature>
<dbReference type="Pfam" id="PF02210">
    <property type="entry name" value="Laminin_G_2"/>
    <property type="match status" value="5"/>
</dbReference>
<evidence type="ECO:0000259" key="6">
    <source>
        <dbReference type="PROSITE" id="PS50026"/>
    </source>
</evidence>
<feature type="compositionally biased region" description="Polar residues" evidence="3">
    <location>
        <begin position="1320"/>
        <end position="1329"/>
    </location>
</feature>
<feature type="signal peptide" evidence="4">
    <location>
        <begin position="1"/>
        <end position="30"/>
    </location>
</feature>
<dbReference type="InterPro" id="IPR011047">
    <property type="entry name" value="Quinoprotein_ADH-like_sf"/>
</dbReference>
<dbReference type="Gene3D" id="2.130.10.10">
    <property type="entry name" value="YVTN repeat-like/Quinoprotein amine dehydrogenase"/>
    <property type="match status" value="1"/>
</dbReference>
<dbReference type="PROSITE" id="PS50025">
    <property type="entry name" value="LAM_G_DOMAIN"/>
    <property type="match status" value="5"/>
</dbReference>
<dbReference type="InterPro" id="IPR013320">
    <property type="entry name" value="ConA-like_dom_sf"/>
</dbReference>
<dbReference type="PROSITE" id="PS50026">
    <property type="entry name" value="EGF_3"/>
    <property type="match status" value="2"/>
</dbReference>
<dbReference type="InterPro" id="IPR050372">
    <property type="entry name" value="Neurexin-related_CASP"/>
</dbReference>
<feature type="domain" description="Laminin G" evidence="5">
    <location>
        <begin position="661"/>
        <end position="842"/>
    </location>
</feature>
<sequence>MAPPGELPKTFRLGFVILLLAVFTTDYVASEFPGFPEDEPTTGTNVTLMTFNGISYMRFNFSLLENLYFDRAVYEDFKFHFATLDSDGLIMLHQYAGRKIYFFIRNGQLVMVDDDGRRSPREITLGGGKIFNDGNWHFLLLRRQDKTISVTVDGENRQTYTFPRDIQFLVPAQVYFGATENTVASTGGRVSAGFRGTMVMPKPVFSTYTQAFVNNATRNYRNGVSLFNDLGENGATNTGVDIKFFIWHVNGTIGPKPVPLAVTAITLTDPNAYIKEKMDMRHGSSIDFKFRTIGRQSILLHVQSNIYQKNFFLLEIYDGKLRMIHNFNKDTKASFVSDSEVSDGQTHQVVVRFLKDAATVTLDGRTKKVDLEPGETLPQISNDVYLGGTLSYKLLPWHSWAREGYRGCLEDVIIDGRTVDFGRFANLQQLTGRVSETCLEMPKPCSEGRRCANGFCMNKWGTYECDCRATDYMGNNCGIPAWTGLFDGFNWFHMKYESQVQTHVNDMSFRFKTMAKDGLIFQTKAEYQPGFIRAELEDGRMKVTSNLGGEVKTLYTGNNLNDMEWHTVYIQRRGNRLQIWVDKEDMQKVDLPGAGYFLHLDDVLIGGYTPEDNLNIPADTKRFIGYMRNFYIDDIDIFKTLNLQGTEGLYQFPNIPSLVFNDITIPSYNSYIKLQGLSSLDKLNMHFVFKTNEPSGVIFFNEGARKDMFGVELFEGRLHVKLDTPGNEPVNTITPRDKRYDDGKWHSVSITHKLVGGQRQLMLTVDGLRTPYSVAGIEDIGLQGELYVGGIPSTYFQKDYIDEFLASTTGYRGCLASVDLGRGPPDLRQAARLQGITIYDSCKAILSQCSEPGNECYHGGICHDNLNNGTTWCDCSHTGWGGRACADHPLGYYFRSDGIPDQYAMMVYTYPTVKTTHTERDEIVFGVMTDELDATLVKLISGIFDDFIEFKLVNGFLRVEYDTDGQGAIKTIRNDKVYISDGNYHIVRFIRTKNNASLIIDEGEPVLIYHATAHGDFDRLEKIFVGGVYQSGGIVDGTGFRGIIGGLNINGHMVFYDASKNLNTAFLEDVIIAPRPYELFAKIVTPSDTPWESDPTPPPVIPPIFPNGIPILPPDIGGAGIGWTVGGGGGVDVVVFPDGSGGSAGAVPGGLPPAGAGPVAAAQVAAVPSLPAVGPRAGALMGTLLGLAVLASSLMWAFYRCKPGCCGAGAGGGGAPMSISAPRASASNIGAVQAASAANAAAAGAGAGAAAGGAGGAGSRSAVAANGGSASYFGQSTLINGQSSSAVHQRTDSYDSATLRAMGTFSNRGTALGTPGASRHQFSSTSGYSESNMVVTPGSMQSYQFENANPDYDVATGVHSNYNANTLTAGGANAGGFSSSTMSSNYNYSVKTIKTVGAQQQLLGYNAGSLSNVIVTPGAMGEEIRVDCCLMTNDGHSVVTGSSLGPPQVWNMSNGELLRIMQGETVGSTYLHLVNGDRLLVGAINADLEVNQYSVPKGVHNYVFQIWDFSTGRPLDMAERETLSALTLMNDSDKVLFGRSDKFGGGTNIIIWDLMGNQPLKEMRYDAPVGNNDYISYINISQ</sequence>
<comment type="caution">
    <text evidence="2">Lacks conserved residue(s) required for the propagation of feature annotation.</text>
</comment>
<dbReference type="SMART" id="SM00181">
    <property type="entry name" value="EGF"/>
    <property type="match status" value="2"/>
</dbReference>
<feature type="domain" description="EGF-like" evidence="6">
    <location>
        <begin position="441"/>
        <end position="478"/>
    </location>
</feature>
<dbReference type="GO" id="GO:0016020">
    <property type="term" value="C:membrane"/>
    <property type="evidence" value="ECO:0007669"/>
    <property type="project" value="UniProtKB-SubCell"/>
</dbReference>
<evidence type="ECO:0000313" key="8">
    <source>
        <dbReference type="Proteomes" id="UP000735302"/>
    </source>
</evidence>
<dbReference type="InterPro" id="IPR001791">
    <property type="entry name" value="Laminin_G"/>
</dbReference>
<dbReference type="SUPFAM" id="SSF50998">
    <property type="entry name" value="Quinoprotein alcohol dehydrogenase-like"/>
    <property type="match status" value="1"/>
</dbReference>
<dbReference type="InterPro" id="IPR000152">
    <property type="entry name" value="EGF-type_Asp/Asn_hydroxyl_site"/>
</dbReference>
<comment type="caution">
    <text evidence="7">The sequence shown here is derived from an EMBL/GenBank/DDBJ whole genome shotgun (WGS) entry which is preliminary data.</text>
</comment>
<dbReference type="SMART" id="SM00282">
    <property type="entry name" value="LamG"/>
    <property type="match status" value="5"/>
</dbReference>
<dbReference type="Proteomes" id="UP000735302">
    <property type="component" value="Unassembled WGS sequence"/>
</dbReference>
<dbReference type="EMBL" id="BLXT01001064">
    <property type="protein sequence ID" value="GFN82967.1"/>
    <property type="molecule type" value="Genomic_DNA"/>
</dbReference>
<feature type="domain" description="Laminin G" evidence="5">
    <location>
        <begin position="481"/>
        <end position="659"/>
    </location>
</feature>
<keyword evidence="8" id="KW-1185">Reference proteome</keyword>
<dbReference type="Gene3D" id="2.60.120.200">
    <property type="match status" value="5"/>
</dbReference>
<feature type="disulfide bond" evidence="2">
    <location>
        <begin position="856"/>
        <end position="873"/>
    </location>
</feature>
<feature type="domain" description="Laminin G" evidence="5">
    <location>
        <begin position="897"/>
        <end position="1070"/>
    </location>
</feature>
<evidence type="ECO:0000256" key="4">
    <source>
        <dbReference type="SAM" id="SignalP"/>
    </source>
</evidence>
<keyword evidence="4" id="KW-0732">Signal</keyword>
<keyword evidence="2" id="KW-0245">EGF-like domain</keyword>
<feature type="domain" description="EGF-like" evidence="6">
    <location>
        <begin position="845"/>
        <end position="886"/>
    </location>
</feature>
<dbReference type="CDD" id="cd00110">
    <property type="entry name" value="LamG"/>
    <property type="match status" value="5"/>
</dbReference>
<dbReference type="CDD" id="cd00054">
    <property type="entry name" value="EGF_CA"/>
    <property type="match status" value="1"/>
</dbReference>
<dbReference type="PANTHER" id="PTHR15036">
    <property type="entry name" value="PIKACHURIN-LIKE PROTEIN"/>
    <property type="match status" value="1"/>
</dbReference>
<evidence type="ECO:0000313" key="7">
    <source>
        <dbReference type="EMBL" id="GFN82967.1"/>
    </source>
</evidence>
<dbReference type="Gene3D" id="2.10.25.10">
    <property type="entry name" value="Laminin"/>
    <property type="match status" value="1"/>
</dbReference>
<proteinExistence type="predicted"/>
<dbReference type="SUPFAM" id="SSF49899">
    <property type="entry name" value="Concanavalin A-like lectins/glucanases"/>
    <property type="match status" value="5"/>
</dbReference>
<evidence type="ECO:0000256" key="2">
    <source>
        <dbReference type="PROSITE-ProRule" id="PRU00076"/>
    </source>
</evidence>
<feature type="chain" id="PRO_5043730250" evidence="4">
    <location>
        <begin position="31"/>
        <end position="1582"/>
    </location>
</feature>
<organism evidence="7 8">
    <name type="scientific">Plakobranchus ocellatus</name>
    <dbReference type="NCBI Taxonomy" id="259542"/>
    <lineage>
        <taxon>Eukaryota</taxon>
        <taxon>Metazoa</taxon>
        <taxon>Spiralia</taxon>
        <taxon>Lophotrochozoa</taxon>
        <taxon>Mollusca</taxon>
        <taxon>Gastropoda</taxon>
        <taxon>Heterobranchia</taxon>
        <taxon>Euthyneura</taxon>
        <taxon>Panpulmonata</taxon>
        <taxon>Sacoglossa</taxon>
        <taxon>Placobranchoidea</taxon>
        <taxon>Plakobranchidae</taxon>
        <taxon>Plakobranchus</taxon>
    </lineage>
</organism>